<evidence type="ECO:0000256" key="2">
    <source>
        <dbReference type="ARBA" id="ARBA00023242"/>
    </source>
</evidence>
<keyword evidence="1" id="KW-0238">DNA-binding</keyword>
<dbReference type="GO" id="GO:0000398">
    <property type="term" value="P:mRNA splicing, via spliceosome"/>
    <property type="evidence" value="ECO:0007669"/>
    <property type="project" value="InterPro"/>
</dbReference>
<evidence type="ECO:0000256" key="1">
    <source>
        <dbReference type="ARBA" id="ARBA00023125"/>
    </source>
</evidence>
<dbReference type="Proteomes" id="UP000053766">
    <property type="component" value="Unassembled WGS sequence"/>
</dbReference>
<keyword evidence="2" id="KW-0539">Nucleus</keyword>
<name>A0A0D8X8Z0_DICVI</name>
<sequence>MRHRCYTCISYGESPGVINLGKPETWKVGSTLVGITEVQNILALQNVDTPLKVGLNTPLHEADFSGILPTPRVQATPNTVLNAVAATPSAFGGLFTPAPGGVTPLYRDQMGINEGLPTFPTPIFLHNY</sequence>
<dbReference type="AlphaFoldDB" id="A0A0D8X8Z0"/>
<organism evidence="3 4">
    <name type="scientific">Dictyocaulus viviparus</name>
    <name type="common">Bovine lungworm</name>
    <dbReference type="NCBI Taxonomy" id="29172"/>
    <lineage>
        <taxon>Eukaryota</taxon>
        <taxon>Metazoa</taxon>
        <taxon>Ecdysozoa</taxon>
        <taxon>Nematoda</taxon>
        <taxon>Chromadorea</taxon>
        <taxon>Rhabditida</taxon>
        <taxon>Rhabditina</taxon>
        <taxon>Rhabditomorpha</taxon>
        <taxon>Strongyloidea</taxon>
        <taxon>Metastrongylidae</taxon>
        <taxon>Dictyocaulus</taxon>
    </lineage>
</organism>
<accession>A0A0D8X8Z0</accession>
<dbReference type="EMBL" id="KN717891">
    <property type="protein sequence ID" value="KJH40104.1"/>
    <property type="molecule type" value="Genomic_DNA"/>
</dbReference>
<protein>
    <submittedName>
        <fullName evidence="3">Uncharacterized protein</fullName>
    </submittedName>
</protein>
<dbReference type="PANTHER" id="PTHR45885">
    <property type="entry name" value="CELL DIVISION CYCLE 5-LIKE PROTEIN"/>
    <property type="match status" value="1"/>
</dbReference>
<dbReference type="GO" id="GO:0005681">
    <property type="term" value="C:spliceosomal complex"/>
    <property type="evidence" value="ECO:0007669"/>
    <property type="project" value="TreeGrafter"/>
</dbReference>
<gene>
    <name evidence="3" type="ORF">DICVIV_13970</name>
</gene>
<dbReference type="OrthoDB" id="1410009at2759"/>
<keyword evidence="4" id="KW-1185">Reference proteome</keyword>
<dbReference type="GO" id="GO:0000981">
    <property type="term" value="F:DNA-binding transcription factor activity, RNA polymerase II-specific"/>
    <property type="evidence" value="ECO:0007669"/>
    <property type="project" value="TreeGrafter"/>
</dbReference>
<evidence type="ECO:0000313" key="3">
    <source>
        <dbReference type="EMBL" id="KJH40104.1"/>
    </source>
</evidence>
<dbReference type="PANTHER" id="PTHR45885:SF1">
    <property type="entry name" value="CELL DIVISION CYCLE 5-LIKE PROTEIN"/>
    <property type="match status" value="1"/>
</dbReference>
<evidence type="ECO:0000313" key="4">
    <source>
        <dbReference type="Proteomes" id="UP000053766"/>
    </source>
</evidence>
<dbReference type="GO" id="GO:0000974">
    <property type="term" value="C:Prp19 complex"/>
    <property type="evidence" value="ECO:0007669"/>
    <property type="project" value="InterPro"/>
</dbReference>
<dbReference type="STRING" id="29172.A0A0D8X8Z0"/>
<proteinExistence type="predicted"/>
<dbReference type="InterPro" id="IPR047242">
    <property type="entry name" value="CDC5L/Cef1"/>
</dbReference>
<reference evidence="4" key="2">
    <citation type="journal article" date="2016" name="Sci. Rep.">
        <title>Dictyocaulus viviparus genome, variome and transcriptome elucidate lungworm biology and support future intervention.</title>
        <authorList>
            <person name="McNulty S.N."/>
            <person name="Strube C."/>
            <person name="Rosa B.A."/>
            <person name="Martin J.C."/>
            <person name="Tyagi R."/>
            <person name="Choi Y.J."/>
            <person name="Wang Q."/>
            <person name="Hallsworth Pepin K."/>
            <person name="Zhang X."/>
            <person name="Ozersky P."/>
            <person name="Wilson R.K."/>
            <person name="Sternberg P.W."/>
            <person name="Gasser R.B."/>
            <person name="Mitreva M."/>
        </authorList>
    </citation>
    <scope>NUCLEOTIDE SEQUENCE [LARGE SCALE GENOMIC DNA]</scope>
    <source>
        <strain evidence="4">HannoverDv2000</strain>
    </source>
</reference>
<reference evidence="3 4" key="1">
    <citation type="submission" date="2013-11" db="EMBL/GenBank/DDBJ databases">
        <title>Draft genome of the bovine lungworm Dictyocaulus viviparus.</title>
        <authorList>
            <person name="Mitreva M."/>
        </authorList>
    </citation>
    <scope>NUCLEOTIDE SEQUENCE [LARGE SCALE GENOMIC DNA]</scope>
    <source>
        <strain evidence="3 4">HannoverDv2000</strain>
    </source>
</reference>
<dbReference type="GO" id="GO:0000977">
    <property type="term" value="F:RNA polymerase II transcription regulatory region sequence-specific DNA binding"/>
    <property type="evidence" value="ECO:0007669"/>
    <property type="project" value="TreeGrafter"/>
</dbReference>